<reference evidence="2" key="1">
    <citation type="journal article" date="2014" name="Int. J. Syst. Evol. Microbiol.">
        <title>Complete genome sequence of Corynebacterium casei LMG S-19264T (=DSM 44701T), isolated from a smear-ripened cheese.</title>
        <authorList>
            <consortium name="US DOE Joint Genome Institute (JGI-PGF)"/>
            <person name="Walter F."/>
            <person name="Albersmeier A."/>
            <person name="Kalinowski J."/>
            <person name="Ruckert C."/>
        </authorList>
    </citation>
    <scope>NUCLEOTIDE SEQUENCE</scope>
    <source>
        <strain evidence="2">CGMCC 1.15448</strain>
    </source>
</reference>
<proteinExistence type="predicted"/>
<comment type="caution">
    <text evidence="2">The sequence shown here is derived from an EMBL/GenBank/DDBJ whole genome shotgun (WGS) entry which is preliminary data.</text>
</comment>
<dbReference type="RefSeq" id="WP_188935433.1">
    <property type="nucleotide sequence ID" value="NZ_BMJC01000004.1"/>
</dbReference>
<gene>
    <name evidence="2" type="ORF">GCM10011511_42120</name>
</gene>
<protein>
    <recommendedName>
        <fullName evidence="1">N-acetyltransferase domain-containing protein</fullName>
    </recommendedName>
</protein>
<evidence type="ECO:0000259" key="1">
    <source>
        <dbReference type="PROSITE" id="PS51729"/>
    </source>
</evidence>
<dbReference type="InterPro" id="IPR031165">
    <property type="entry name" value="GNAT_YJDJ"/>
</dbReference>
<dbReference type="EMBL" id="BMJC01000004">
    <property type="protein sequence ID" value="GGB13945.1"/>
    <property type="molecule type" value="Genomic_DNA"/>
</dbReference>
<dbReference type="Pfam" id="PF14542">
    <property type="entry name" value="Acetyltransf_CG"/>
    <property type="match status" value="1"/>
</dbReference>
<dbReference type="Proteomes" id="UP000607559">
    <property type="component" value="Unassembled WGS sequence"/>
</dbReference>
<organism evidence="2 3">
    <name type="scientific">Puia dinghuensis</name>
    <dbReference type="NCBI Taxonomy" id="1792502"/>
    <lineage>
        <taxon>Bacteria</taxon>
        <taxon>Pseudomonadati</taxon>
        <taxon>Bacteroidota</taxon>
        <taxon>Chitinophagia</taxon>
        <taxon>Chitinophagales</taxon>
        <taxon>Chitinophagaceae</taxon>
        <taxon>Puia</taxon>
    </lineage>
</organism>
<dbReference type="Gene3D" id="3.40.630.30">
    <property type="match status" value="1"/>
</dbReference>
<keyword evidence="3" id="KW-1185">Reference proteome</keyword>
<evidence type="ECO:0000313" key="2">
    <source>
        <dbReference type="EMBL" id="GGB13945.1"/>
    </source>
</evidence>
<dbReference type="SUPFAM" id="SSF55729">
    <property type="entry name" value="Acyl-CoA N-acyltransferases (Nat)"/>
    <property type="match status" value="1"/>
</dbReference>
<feature type="domain" description="N-acetyltransferase" evidence="1">
    <location>
        <begin position="7"/>
        <end position="92"/>
    </location>
</feature>
<accession>A0A8J2UGB2</accession>
<name>A0A8J2UGB2_9BACT</name>
<evidence type="ECO:0000313" key="3">
    <source>
        <dbReference type="Proteomes" id="UP000607559"/>
    </source>
</evidence>
<dbReference type="InterPro" id="IPR016181">
    <property type="entry name" value="Acyl_CoA_acyltransferase"/>
</dbReference>
<reference evidence="2" key="2">
    <citation type="submission" date="2020-09" db="EMBL/GenBank/DDBJ databases">
        <authorList>
            <person name="Sun Q."/>
            <person name="Zhou Y."/>
        </authorList>
    </citation>
    <scope>NUCLEOTIDE SEQUENCE</scope>
    <source>
        <strain evidence="2">CGMCC 1.15448</strain>
    </source>
</reference>
<dbReference type="InterPro" id="IPR045057">
    <property type="entry name" value="Gcn5-rel_NAT"/>
</dbReference>
<sequence length="95" mass="10940">MESFNIINNEQQQQFQLHIDGELAFLEYRFHDGILVLMHTEVPDQLGGRGIASALVVAAFDYARTHHLKVKVYCPFVLSYVKRHPELNDMVIKPS</sequence>
<dbReference type="PROSITE" id="PS51729">
    <property type="entry name" value="GNAT_YJDJ"/>
    <property type="match status" value="1"/>
</dbReference>
<dbReference type="AlphaFoldDB" id="A0A8J2UGB2"/>
<dbReference type="PANTHER" id="PTHR31435">
    <property type="entry name" value="PROTEIN NATD1"/>
    <property type="match status" value="1"/>
</dbReference>
<dbReference type="PANTHER" id="PTHR31435:SF10">
    <property type="entry name" value="BSR4717 PROTEIN"/>
    <property type="match status" value="1"/>
</dbReference>